<dbReference type="RefSeq" id="WP_319688255.1">
    <property type="nucleotide sequence ID" value="NZ_JARAWN010000001.1"/>
</dbReference>
<gene>
    <name evidence="2" type="ORF">PV367_00235</name>
</gene>
<organism evidence="2 3">
    <name type="scientific">Streptomyces europaeiscabiei</name>
    <dbReference type="NCBI Taxonomy" id="146819"/>
    <lineage>
        <taxon>Bacteria</taxon>
        <taxon>Bacillati</taxon>
        <taxon>Actinomycetota</taxon>
        <taxon>Actinomycetes</taxon>
        <taxon>Kitasatosporales</taxon>
        <taxon>Streptomycetaceae</taxon>
        <taxon>Streptomyces</taxon>
    </lineage>
</organism>
<dbReference type="AlphaFoldDB" id="A0AAJ2PIZ6"/>
<dbReference type="Proteomes" id="UP001273589">
    <property type="component" value="Unassembled WGS sequence"/>
</dbReference>
<sequence length="60" mass="6482">MRDDDGRVGGVQGVGEFVDEGDGQAVGRLDRGRHVGQQCVARTPDDIRGRPVAHQRVPKC</sequence>
<dbReference type="EMBL" id="JARAWN010000001">
    <property type="protein sequence ID" value="MDX3128272.1"/>
    <property type="molecule type" value="Genomic_DNA"/>
</dbReference>
<accession>A0AAJ2PIZ6</accession>
<reference evidence="2" key="1">
    <citation type="journal article" date="2023" name="Microb. Genom.">
        <title>Mesoterricola silvestris gen. nov., sp. nov., Mesoterricola sediminis sp. nov., Geothrix oryzae sp. nov., Geothrix edaphica sp. nov., Geothrix rubra sp. nov., and Geothrix limicola sp. nov., six novel members of Acidobacteriota isolated from soils.</title>
        <authorList>
            <person name="Weisberg A.J."/>
            <person name="Pearce E."/>
            <person name="Kramer C.G."/>
            <person name="Chang J.H."/>
            <person name="Clarke C.R."/>
        </authorList>
    </citation>
    <scope>NUCLEOTIDE SEQUENCE</scope>
    <source>
        <strain evidence="2">ND06-05F</strain>
    </source>
</reference>
<proteinExistence type="predicted"/>
<comment type="caution">
    <text evidence="2">The sequence shown here is derived from an EMBL/GenBank/DDBJ whole genome shotgun (WGS) entry which is preliminary data.</text>
</comment>
<feature type="region of interest" description="Disordered" evidence="1">
    <location>
        <begin position="1"/>
        <end position="27"/>
    </location>
</feature>
<protein>
    <submittedName>
        <fullName evidence="2">Uncharacterized protein</fullName>
    </submittedName>
</protein>
<evidence type="ECO:0000313" key="3">
    <source>
        <dbReference type="Proteomes" id="UP001273589"/>
    </source>
</evidence>
<evidence type="ECO:0000256" key="1">
    <source>
        <dbReference type="SAM" id="MobiDB-lite"/>
    </source>
</evidence>
<name>A0AAJ2PIZ6_9ACTN</name>
<evidence type="ECO:0000313" key="2">
    <source>
        <dbReference type="EMBL" id="MDX3128272.1"/>
    </source>
</evidence>